<keyword evidence="9" id="KW-1185">Reference proteome</keyword>
<feature type="transmembrane region" description="Helical" evidence="6">
    <location>
        <begin position="216"/>
        <end position="245"/>
    </location>
</feature>
<gene>
    <name evidence="8" type="ORF">EKD16_00810</name>
</gene>
<dbReference type="EMBL" id="CP036455">
    <property type="protein sequence ID" value="QBI51982.1"/>
    <property type="molecule type" value="Genomic_DNA"/>
</dbReference>
<evidence type="ECO:0000313" key="9">
    <source>
        <dbReference type="Proteomes" id="UP000292235"/>
    </source>
</evidence>
<dbReference type="GO" id="GO:0005886">
    <property type="term" value="C:plasma membrane"/>
    <property type="evidence" value="ECO:0007669"/>
    <property type="project" value="UniProtKB-SubCell"/>
</dbReference>
<sequence length="251" mass="25859">MSPLELCVVALGTTAALLLPRGPARGRTLRRLERLRSPTAPPPRPVRARLRRALLLWGAPSAPALTLLAVFGPAAAVLIGVPIGAALRWRLTRGDGPAAPRTERARMSAGLPVAVDLIVAGLRAGGAMEDVVASVAKAVGGTLGRALGGVAEQLRLGADPRTAWRSAQGPEEFEAVGRALARASDSGTPVATILQRHAAELRDAARARVLSRTQRLGVLSAAPLGLCFLPAFVLIGVVPLAAGLISDLALL</sequence>
<dbReference type="RefSeq" id="WP_242677175.1">
    <property type="nucleotide sequence ID" value="NZ_CP036455.1"/>
</dbReference>
<dbReference type="AlphaFoldDB" id="A0A4V0ZJ23"/>
<keyword evidence="2" id="KW-1003">Cell membrane</keyword>
<dbReference type="PANTHER" id="PTHR35007">
    <property type="entry name" value="INTEGRAL MEMBRANE PROTEIN-RELATED"/>
    <property type="match status" value="1"/>
</dbReference>
<evidence type="ECO:0000256" key="2">
    <source>
        <dbReference type="ARBA" id="ARBA00022475"/>
    </source>
</evidence>
<feature type="domain" description="Type II secretion system protein GspF" evidence="7">
    <location>
        <begin position="116"/>
        <end position="237"/>
    </location>
</feature>
<evidence type="ECO:0000256" key="1">
    <source>
        <dbReference type="ARBA" id="ARBA00004651"/>
    </source>
</evidence>
<evidence type="ECO:0000256" key="4">
    <source>
        <dbReference type="ARBA" id="ARBA00022989"/>
    </source>
</evidence>
<reference evidence="8 9" key="1">
    <citation type="submission" date="2019-02" db="EMBL/GenBank/DDBJ databases">
        <authorList>
            <person name="Khodamoradi S."/>
            <person name="Hahnke R.L."/>
            <person name="Kaempfer P."/>
            <person name="Schumann P."/>
            <person name="Rohde M."/>
            <person name="Steinert M."/>
            <person name="Luzhetskyy A."/>
            <person name="Wink J."/>
            <person name="Ruckert C."/>
        </authorList>
    </citation>
    <scope>NUCLEOTIDE SEQUENCE [LARGE SCALE GENOMIC DNA]</scope>
    <source>
        <strain evidence="8 9">M2</strain>
    </source>
</reference>
<evidence type="ECO:0000256" key="6">
    <source>
        <dbReference type="SAM" id="Phobius"/>
    </source>
</evidence>
<dbReference type="KEGG" id="strr:EKD16_00810"/>
<keyword evidence="4 6" id="KW-1133">Transmembrane helix</keyword>
<name>A0A4V0ZJ23_9ACTN</name>
<evidence type="ECO:0000313" key="8">
    <source>
        <dbReference type="EMBL" id="QBI51982.1"/>
    </source>
</evidence>
<evidence type="ECO:0000259" key="7">
    <source>
        <dbReference type="Pfam" id="PF00482"/>
    </source>
</evidence>
<protein>
    <submittedName>
        <fullName evidence="8">Bacterial type II secretion system protein F domain protein</fullName>
    </submittedName>
</protein>
<dbReference type="Proteomes" id="UP000292235">
    <property type="component" value="Chromosome"/>
</dbReference>
<dbReference type="PANTHER" id="PTHR35007:SF3">
    <property type="entry name" value="POSSIBLE CONSERVED ALANINE RICH MEMBRANE PROTEIN"/>
    <property type="match status" value="1"/>
</dbReference>
<organism evidence="8 9">
    <name type="scientific">Streptomonospora litoralis</name>
    <dbReference type="NCBI Taxonomy" id="2498135"/>
    <lineage>
        <taxon>Bacteria</taxon>
        <taxon>Bacillati</taxon>
        <taxon>Actinomycetota</taxon>
        <taxon>Actinomycetes</taxon>
        <taxon>Streptosporangiales</taxon>
        <taxon>Nocardiopsidaceae</taxon>
        <taxon>Streptomonospora</taxon>
    </lineage>
</organism>
<keyword evidence="5 6" id="KW-0472">Membrane</keyword>
<comment type="subcellular location">
    <subcellularLocation>
        <location evidence="1">Cell membrane</location>
        <topology evidence="1">Multi-pass membrane protein</topology>
    </subcellularLocation>
</comment>
<evidence type="ECO:0000256" key="5">
    <source>
        <dbReference type="ARBA" id="ARBA00023136"/>
    </source>
</evidence>
<feature type="transmembrane region" description="Helical" evidence="6">
    <location>
        <begin position="64"/>
        <end position="87"/>
    </location>
</feature>
<dbReference type="InterPro" id="IPR018076">
    <property type="entry name" value="T2SS_GspF_dom"/>
</dbReference>
<accession>A0A4V0ZJ23</accession>
<keyword evidence="3 6" id="KW-0812">Transmembrane</keyword>
<proteinExistence type="predicted"/>
<dbReference type="Pfam" id="PF00482">
    <property type="entry name" value="T2SSF"/>
    <property type="match status" value="1"/>
</dbReference>
<evidence type="ECO:0000256" key="3">
    <source>
        <dbReference type="ARBA" id="ARBA00022692"/>
    </source>
</evidence>